<sequence length="456" mass="53029">MPAQLRALTIRTSHLRENAQRLPGRLVYNKFTNGSNTNTAEAVQFLREYDREASGMCYRVTIAQWRFVTNITEHNRRRMLEEIALSNKFERLSWRKAAAFDSSRLPDPNNRRQLAKIVQASRAALPDDKYAEIQQLINEMKEIYNSAKICPYGQKPQDSHVQRPLSAVHYVGQNSHPKLDPEQTRYSTNGHQLYRPEDTYSFNSQENTENPNYCDMQLDPEISRILAHSRIESELLYVWKSFRDRTGPKLKNRFMRYVQLANQAAIANGFSDAGEQARAVYDDPAFRESLEEIHNQLSPLYKQLHTYVRRRLLARYSRSAVRPDGPIPAHLLGNMWAQNWKSIMDLVMPFPQSPNVDVTGEMLRQGFTPLRMFQMAEEFYTSMGLKPAPPEFWRGSMLARPQDRSVQCTASAWDFCNRIDYRYRVSIAPLPGHVSHNLFISCLGPLTFSPRRWFDR</sequence>
<dbReference type="EC" id="3.4.-.-" evidence="8"/>
<dbReference type="GO" id="GO:0008241">
    <property type="term" value="F:peptidyl-dipeptidase activity"/>
    <property type="evidence" value="ECO:0007669"/>
    <property type="project" value="InterPro"/>
</dbReference>
<feature type="binding site" evidence="6">
    <location>
        <position position="281"/>
    </location>
    <ligand>
        <name>chloride</name>
        <dbReference type="ChEBI" id="CHEBI:17996"/>
        <label>1</label>
    </ligand>
</feature>
<dbReference type="GO" id="GO:0008237">
    <property type="term" value="F:metallopeptidase activity"/>
    <property type="evidence" value="ECO:0007669"/>
    <property type="project" value="UniProtKB-KW"/>
</dbReference>
<keyword evidence="8" id="KW-0862">Zinc</keyword>
<dbReference type="InterPro" id="IPR001548">
    <property type="entry name" value="Peptidase_M2"/>
</dbReference>
<evidence type="ECO:0000256" key="1">
    <source>
        <dbReference type="ARBA" id="ARBA00008139"/>
    </source>
</evidence>
<dbReference type="GO" id="GO:0004180">
    <property type="term" value="F:carboxypeptidase activity"/>
    <property type="evidence" value="ECO:0007669"/>
    <property type="project" value="UniProtKB-KW"/>
</dbReference>
<dbReference type="GO" id="GO:0006508">
    <property type="term" value="P:proteolysis"/>
    <property type="evidence" value="ECO:0007669"/>
    <property type="project" value="UniProtKB-KW"/>
</dbReference>
<dbReference type="EMBL" id="BGZK01000287">
    <property type="protein sequence ID" value="GBP34319.1"/>
    <property type="molecule type" value="Genomic_DNA"/>
</dbReference>
<evidence type="ECO:0000256" key="3">
    <source>
        <dbReference type="ARBA" id="ARBA00023157"/>
    </source>
</evidence>
<dbReference type="PANTHER" id="PTHR10514">
    <property type="entry name" value="ANGIOTENSIN-CONVERTING ENZYME"/>
    <property type="match status" value="1"/>
</dbReference>
<comment type="cofactor">
    <cofactor evidence="8">
        <name>Zn(2+)</name>
        <dbReference type="ChEBI" id="CHEBI:29105"/>
    </cofactor>
    <text evidence="8">Binds 1 zinc ion per subunit.</text>
</comment>
<keyword evidence="8" id="KW-0645">Protease</keyword>
<keyword evidence="4 5" id="KW-0325">Glycoprotein</keyword>
<protein>
    <recommendedName>
        <fullName evidence="8">Angiotensin-converting enzyme</fullName>
        <ecNumber evidence="8">3.4.-.-</ecNumber>
    </recommendedName>
</protein>
<comment type="caution">
    <text evidence="9">The sequence shown here is derived from an EMBL/GenBank/DDBJ whole genome shotgun (WGS) entry which is preliminary data.</text>
</comment>
<keyword evidence="2" id="KW-0732">Signal</keyword>
<dbReference type="AlphaFoldDB" id="A0A4C1V6Q6"/>
<comment type="caution">
    <text evidence="7">Lacks conserved residue(s) required for the propagation of feature annotation.</text>
</comment>
<evidence type="ECO:0000256" key="8">
    <source>
        <dbReference type="RuleBase" id="RU361144"/>
    </source>
</evidence>
<dbReference type="PRINTS" id="PR00791">
    <property type="entry name" value="PEPDIPTASEA"/>
</dbReference>
<proteinExistence type="inferred from homology"/>
<keyword evidence="8" id="KW-0378">Hydrolase</keyword>
<evidence type="ECO:0000256" key="6">
    <source>
        <dbReference type="PIRSR" id="PIRSR601548-2"/>
    </source>
</evidence>
<reference evidence="9 10" key="1">
    <citation type="journal article" date="2019" name="Commun. Biol.">
        <title>The bagworm genome reveals a unique fibroin gene that provides high tensile strength.</title>
        <authorList>
            <person name="Kono N."/>
            <person name="Nakamura H."/>
            <person name="Ohtoshi R."/>
            <person name="Tomita M."/>
            <person name="Numata K."/>
            <person name="Arakawa K."/>
        </authorList>
    </citation>
    <scope>NUCLEOTIDE SEQUENCE [LARGE SCALE GENOMIC DNA]</scope>
</reference>
<evidence type="ECO:0000256" key="5">
    <source>
        <dbReference type="PIRSR" id="PIRSR601548-10"/>
    </source>
</evidence>
<keyword evidence="8" id="KW-0482">Metalloprotease</keyword>
<accession>A0A4C1V6Q6</accession>
<dbReference type="Pfam" id="PF01401">
    <property type="entry name" value="Peptidase_M2"/>
    <property type="match status" value="1"/>
</dbReference>
<evidence type="ECO:0000256" key="4">
    <source>
        <dbReference type="ARBA" id="ARBA00023180"/>
    </source>
</evidence>
<feature type="glycosylation site" description="N-linked (GlcNAc...) asparagine; partial" evidence="5">
    <location>
        <position position="212"/>
    </location>
</feature>
<dbReference type="GO" id="GO:0046872">
    <property type="term" value="F:metal ion binding"/>
    <property type="evidence" value="ECO:0007669"/>
    <property type="project" value="UniProtKB-KW"/>
</dbReference>
<comment type="similarity">
    <text evidence="1 7 8">Belongs to the peptidase M2 family.</text>
</comment>
<keyword evidence="8" id="KW-0479">Metal-binding</keyword>
<gene>
    <name evidence="9" type="primary">ACE</name>
    <name evidence="9" type="ORF">EVAR_7370_1</name>
</gene>
<evidence type="ECO:0000313" key="9">
    <source>
        <dbReference type="EMBL" id="GBP34319.1"/>
    </source>
</evidence>
<keyword evidence="10" id="KW-1185">Reference proteome</keyword>
<dbReference type="Proteomes" id="UP000299102">
    <property type="component" value="Unassembled WGS sequence"/>
</dbReference>
<dbReference type="CDD" id="cd06461">
    <property type="entry name" value="M2_ACE"/>
    <property type="match status" value="1"/>
</dbReference>
<keyword evidence="8" id="KW-0121">Carboxypeptidase</keyword>
<dbReference type="STRING" id="151549.A0A4C1V6Q6"/>
<evidence type="ECO:0000313" key="10">
    <source>
        <dbReference type="Proteomes" id="UP000299102"/>
    </source>
</evidence>
<dbReference type="GO" id="GO:0005886">
    <property type="term" value="C:plasma membrane"/>
    <property type="evidence" value="ECO:0007669"/>
    <property type="project" value="TreeGrafter"/>
</dbReference>
<dbReference type="SUPFAM" id="SSF55486">
    <property type="entry name" value="Metalloproteases ('zincins'), catalytic domain"/>
    <property type="match status" value="1"/>
</dbReference>
<evidence type="ECO:0000256" key="7">
    <source>
        <dbReference type="PROSITE-ProRule" id="PRU01355"/>
    </source>
</evidence>
<dbReference type="PROSITE" id="PS52011">
    <property type="entry name" value="PEPTIDASE_M2"/>
    <property type="match status" value="1"/>
</dbReference>
<organism evidence="9 10">
    <name type="scientific">Eumeta variegata</name>
    <name type="common">Bagworm moth</name>
    <name type="synonym">Eumeta japonica</name>
    <dbReference type="NCBI Taxonomy" id="151549"/>
    <lineage>
        <taxon>Eukaryota</taxon>
        <taxon>Metazoa</taxon>
        <taxon>Ecdysozoa</taxon>
        <taxon>Arthropoda</taxon>
        <taxon>Hexapoda</taxon>
        <taxon>Insecta</taxon>
        <taxon>Pterygota</taxon>
        <taxon>Neoptera</taxon>
        <taxon>Endopterygota</taxon>
        <taxon>Lepidoptera</taxon>
        <taxon>Glossata</taxon>
        <taxon>Ditrysia</taxon>
        <taxon>Tineoidea</taxon>
        <taxon>Psychidae</taxon>
        <taxon>Oiketicinae</taxon>
        <taxon>Eumeta</taxon>
    </lineage>
</organism>
<dbReference type="OrthoDB" id="10029630at2759"/>
<name>A0A4C1V6Q6_EUMVA</name>
<keyword evidence="3" id="KW-1015">Disulfide bond</keyword>
<dbReference type="PANTHER" id="PTHR10514:SF45">
    <property type="entry name" value="ANGIOTENSIN-CONVERTING ENZYME"/>
    <property type="match status" value="1"/>
</dbReference>
<evidence type="ECO:0000256" key="2">
    <source>
        <dbReference type="ARBA" id="ARBA00022729"/>
    </source>
</evidence>